<dbReference type="EMBL" id="JASGOQ010000001">
    <property type="protein sequence ID" value="MDV5391399.1"/>
    <property type="molecule type" value="Genomic_DNA"/>
</dbReference>
<evidence type="ECO:0000256" key="1">
    <source>
        <dbReference type="SAM" id="SignalP"/>
    </source>
</evidence>
<feature type="signal peptide" evidence="1">
    <location>
        <begin position="1"/>
        <end position="21"/>
    </location>
</feature>
<name>A0AAE4Q2G8_9GAMM</name>
<gene>
    <name evidence="2" type="ORF">QM089_14375</name>
</gene>
<organism evidence="2 3">
    <name type="scientific">Shewanella xiamenensis</name>
    <dbReference type="NCBI Taxonomy" id="332186"/>
    <lineage>
        <taxon>Bacteria</taxon>
        <taxon>Pseudomonadati</taxon>
        <taxon>Pseudomonadota</taxon>
        <taxon>Gammaproteobacteria</taxon>
        <taxon>Alteromonadales</taxon>
        <taxon>Shewanellaceae</taxon>
        <taxon>Shewanella</taxon>
    </lineage>
</organism>
<protein>
    <submittedName>
        <fullName evidence="2">Uncharacterized protein</fullName>
    </submittedName>
</protein>
<feature type="chain" id="PRO_5042278764" evidence="1">
    <location>
        <begin position="22"/>
        <end position="271"/>
    </location>
</feature>
<proteinExistence type="predicted"/>
<comment type="caution">
    <text evidence="2">The sequence shown here is derived from an EMBL/GenBank/DDBJ whole genome shotgun (WGS) entry which is preliminary data.</text>
</comment>
<reference evidence="2" key="1">
    <citation type="submission" date="2023-05" db="EMBL/GenBank/DDBJ databases">
        <title>Colonisation of extended spectrum b-lactamase- and carbapenemase-producing bacteria on hospital surfaces from low- and middle-income countries.</title>
        <authorList>
            <person name="Nieto-Rosado M."/>
            <person name="Sands K."/>
            <person name="Iregbu K."/>
            <person name="Zahra R."/>
            <person name="Mazarati J.B."/>
            <person name="Mehtar S."/>
            <person name="Barnards-Group B."/>
            <person name="Walsh T.R."/>
        </authorList>
    </citation>
    <scope>NUCLEOTIDE SEQUENCE</scope>
    <source>
        <strain evidence="2">PP-E493</strain>
    </source>
</reference>
<dbReference type="AlphaFoldDB" id="A0AAE4Q2G8"/>
<sequence>MHMFKLIVTFMLFFASKPVFAEKEVLNDWLVIPNGDALTPDERMCFQLSSIKWHTMKVNGELQVMKNITESSLPNDVLNLIQNQNLEGEYEYYPIDKGALLSVDNGEFGGSLWWLTNGSSVKIFKYAVRSITELNGELFGIYGSAHFKFEVGKLVKLSYKEGDWKVEDILSLSDEPLLLRRDEGELLLLTQSRLYKKTAKGNYELLFDNGTWGSFSPNSISLIKDSAYIGVSNAVVRLNFKESMSEETWFTKNSDCLKKQGEIANTFQPNS</sequence>
<keyword evidence="1" id="KW-0732">Signal</keyword>
<evidence type="ECO:0000313" key="3">
    <source>
        <dbReference type="Proteomes" id="UP001187859"/>
    </source>
</evidence>
<dbReference type="RefSeq" id="WP_317520104.1">
    <property type="nucleotide sequence ID" value="NZ_JASGOQ010000001.1"/>
</dbReference>
<accession>A0AAE4Q2G8</accession>
<dbReference type="Proteomes" id="UP001187859">
    <property type="component" value="Unassembled WGS sequence"/>
</dbReference>
<evidence type="ECO:0000313" key="2">
    <source>
        <dbReference type="EMBL" id="MDV5391399.1"/>
    </source>
</evidence>